<dbReference type="InterPro" id="IPR021028">
    <property type="entry name" value="Homotrim_ring_OHase_catalytic"/>
</dbReference>
<organism evidence="7 8">
    <name type="scientific">Mycolicibacterium holsaticum</name>
    <dbReference type="NCBI Taxonomy" id="152142"/>
    <lineage>
        <taxon>Bacteria</taxon>
        <taxon>Bacillati</taxon>
        <taxon>Actinomycetota</taxon>
        <taxon>Actinomycetes</taxon>
        <taxon>Mycobacteriales</taxon>
        <taxon>Mycobacteriaceae</taxon>
        <taxon>Mycolicibacterium</taxon>
    </lineage>
</organism>
<dbReference type="RefSeq" id="WP_069407893.1">
    <property type="nucleotide sequence ID" value="NZ_MIGZ01000237.1"/>
</dbReference>
<dbReference type="PANTHER" id="PTHR21266:SF60">
    <property type="entry name" value="3-KETOSTEROID-9-ALPHA-MONOOXYGENASE, OXYGENASE COMPONENT"/>
    <property type="match status" value="1"/>
</dbReference>
<keyword evidence="1" id="KW-0001">2Fe-2S</keyword>
<dbReference type="AlphaFoldDB" id="A0A1E3R4D2"/>
<keyword evidence="5" id="KW-0411">Iron-sulfur</keyword>
<accession>A0A1E3R4D2</accession>
<dbReference type="Gene3D" id="2.20.25.680">
    <property type="match status" value="1"/>
</dbReference>
<evidence type="ECO:0000313" key="8">
    <source>
        <dbReference type="Proteomes" id="UP000094243"/>
    </source>
</evidence>
<protein>
    <recommendedName>
        <fullName evidence="6">Rieske domain-containing protein</fullName>
    </recommendedName>
</protein>
<proteinExistence type="predicted"/>
<gene>
    <name evidence="7" type="ORF">BHQ17_25900</name>
</gene>
<dbReference type="Pfam" id="PF00355">
    <property type="entry name" value="Rieske"/>
    <property type="match status" value="1"/>
</dbReference>
<evidence type="ECO:0000259" key="6">
    <source>
        <dbReference type="PROSITE" id="PS51296"/>
    </source>
</evidence>
<sequence length="408" mass="45999">MANKSGGVPSKHSSPWSHYIDAAFGFRDHWYPAFFGDELEEADVSNAHGEEIANIRTEVILGERILFRRVNGTVYAVEDRCRHRGVTLAARPECYTADTITCWYHGFTYQMNDGKLTTVVTDPECPHIGKIGLHSYPTAERAGIVWVYVGDGTPHPLENDVQPELFENGITVAPFGWSKVVNSNWRIAAENAFDPGHAYIHRNSELVIENKVPTVLSNTNIKHNNGMEIVDVGDGPIGVKIHRASGTPVWEADAAEGVRIEARFRPGDPGVMEGMVPDISIWLPAGVAVDPFPAPGVLQFEWFVPVDEHRHRYMMTWAKRGLEGHAEKESFFTELRETWLQDVPEKFNHDDVFAREAMAEFYDEGDGWERERLYGPDAVITSWRRLVSQRGGTVQDSSRAWARRDLRS</sequence>
<keyword evidence="3" id="KW-0560">Oxidoreductase</keyword>
<dbReference type="Gene3D" id="2.20.25.10">
    <property type="match status" value="1"/>
</dbReference>
<dbReference type="InterPro" id="IPR036922">
    <property type="entry name" value="Rieske_2Fe-2S_sf"/>
</dbReference>
<evidence type="ECO:0000256" key="2">
    <source>
        <dbReference type="ARBA" id="ARBA00022723"/>
    </source>
</evidence>
<dbReference type="OrthoDB" id="5243643at2"/>
<dbReference type="PROSITE" id="PS51296">
    <property type="entry name" value="RIESKE"/>
    <property type="match status" value="1"/>
</dbReference>
<dbReference type="Gene3D" id="3.90.380.10">
    <property type="entry name" value="Naphthalene 1,2-dioxygenase Alpha Subunit, Chain A, domain 1"/>
    <property type="match status" value="1"/>
</dbReference>
<keyword evidence="4" id="KW-0408">Iron</keyword>
<dbReference type="GO" id="GO:0016705">
    <property type="term" value="F:oxidoreductase activity, acting on paired donors, with incorporation or reduction of molecular oxygen"/>
    <property type="evidence" value="ECO:0007669"/>
    <property type="project" value="UniProtKB-ARBA"/>
</dbReference>
<dbReference type="InterPro" id="IPR050584">
    <property type="entry name" value="Cholesterol_7-desaturase"/>
</dbReference>
<dbReference type="GO" id="GO:0046872">
    <property type="term" value="F:metal ion binding"/>
    <property type="evidence" value="ECO:0007669"/>
    <property type="project" value="UniProtKB-KW"/>
</dbReference>
<evidence type="ECO:0000256" key="4">
    <source>
        <dbReference type="ARBA" id="ARBA00023004"/>
    </source>
</evidence>
<evidence type="ECO:0000313" key="7">
    <source>
        <dbReference type="EMBL" id="ODQ84788.1"/>
    </source>
</evidence>
<dbReference type="Pfam" id="PF11723">
    <property type="entry name" value="Aromatic_hydrox"/>
    <property type="match status" value="1"/>
</dbReference>
<dbReference type="EMBL" id="MIGZ01000237">
    <property type="protein sequence ID" value="ODQ84788.1"/>
    <property type="molecule type" value="Genomic_DNA"/>
</dbReference>
<evidence type="ECO:0000256" key="5">
    <source>
        <dbReference type="ARBA" id="ARBA00023014"/>
    </source>
</evidence>
<evidence type="ECO:0000256" key="1">
    <source>
        <dbReference type="ARBA" id="ARBA00022714"/>
    </source>
</evidence>
<dbReference type="SUPFAM" id="SSF50022">
    <property type="entry name" value="ISP domain"/>
    <property type="match status" value="1"/>
</dbReference>
<dbReference type="InterPro" id="IPR017941">
    <property type="entry name" value="Rieske_2Fe-2S"/>
</dbReference>
<dbReference type="PANTHER" id="PTHR21266">
    <property type="entry name" value="IRON-SULFUR DOMAIN CONTAINING PROTEIN"/>
    <property type="match status" value="1"/>
</dbReference>
<dbReference type="Proteomes" id="UP000094243">
    <property type="component" value="Unassembled WGS sequence"/>
</dbReference>
<feature type="domain" description="Rieske" evidence="6">
    <location>
        <begin position="30"/>
        <end position="147"/>
    </location>
</feature>
<name>A0A1E3R4D2_9MYCO</name>
<reference evidence="8" key="1">
    <citation type="submission" date="2016-09" db="EMBL/GenBank/DDBJ databases">
        <authorList>
            <person name="Greninger A.L."/>
            <person name="Jerome K.R."/>
            <person name="Mcnair B."/>
            <person name="Wallis C."/>
            <person name="Fang F."/>
        </authorList>
    </citation>
    <scope>NUCLEOTIDE SEQUENCE [LARGE SCALE GENOMIC DNA]</scope>
    <source>
        <strain evidence="8">M7</strain>
    </source>
</reference>
<evidence type="ECO:0000256" key="3">
    <source>
        <dbReference type="ARBA" id="ARBA00023002"/>
    </source>
</evidence>
<keyword evidence="8" id="KW-1185">Reference proteome</keyword>
<dbReference type="SUPFAM" id="SSF55961">
    <property type="entry name" value="Bet v1-like"/>
    <property type="match status" value="1"/>
</dbReference>
<dbReference type="GO" id="GO:0004497">
    <property type="term" value="F:monooxygenase activity"/>
    <property type="evidence" value="ECO:0007669"/>
    <property type="project" value="UniProtKB-ARBA"/>
</dbReference>
<comment type="caution">
    <text evidence="7">The sequence shown here is derived from an EMBL/GenBank/DDBJ whole genome shotgun (WGS) entry which is preliminary data.</text>
</comment>
<dbReference type="GO" id="GO:0051537">
    <property type="term" value="F:2 iron, 2 sulfur cluster binding"/>
    <property type="evidence" value="ECO:0007669"/>
    <property type="project" value="UniProtKB-KW"/>
</dbReference>
<keyword evidence="2" id="KW-0479">Metal-binding</keyword>